<feature type="region of interest" description="Disordered" evidence="1">
    <location>
        <begin position="317"/>
        <end position="342"/>
    </location>
</feature>
<feature type="region of interest" description="Disordered" evidence="1">
    <location>
        <begin position="160"/>
        <end position="187"/>
    </location>
</feature>
<dbReference type="EMBL" id="JADNRY010000003">
    <property type="protein sequence ID" value="KAF9077602.1"/>
    <property type="molecule type" value="Genomic_DNA"/>
</dbReference>
<reference evidence="2" key="1">
    <citation type="submission" date="2020-11" db="EMBL/GenBank/DDBJ databases">
        <authorList>
            <consortium name="DOE Joint Genome Institute"/>
            <person name="Ahrendt S."/>
            <person name="Riley R."/>
            <person name="Andreopoulos W."/>
            <person name="Labutti K."/>
            <person name="Pangilinan J."/>
            <person name="Ruiz-Duenas F.J."/>
            <person name="Barrasa J.M."/>
            <person name="Sanchez-Garcia M."/>
            <person name="Camarero S."/>
            <person name="Miyauchi S."/>
            <person name="Serrano A."/>
            <person name="Linde D."/>
            <person name="Babiker R."/>
            <person name="Drula E."/>
            <person name="Ayuso-Fernandez I."/>
            <person name="Pacheco R."/>
            <person name="Padilla G."/>
            <person name="Ferreira P."/>
            <person name="Barriuso J."/>
            <person name="Kellner H."/>
            <person name="Castanera R."/>
            <person name="Alfaro M."/>
            <person name="Ramirez L."/>
            <person name="Pisabarro A.G."/>
            <person name="Kuo A."/>
            <person name="Tritt A."/>
            <person name="Lipzen A."/>
            <person name="He G."/>
            <person name="Yan M."/>
            <person name="Ng V."/>
            <person name="Cullen D."/>
            <person name="Martin F."/>
            <person name="Rosso M.-N."/>
            <person name="Henrissat B."/>
            <person name="Hibbett D."/>
            <person name="Martinez A.T."/>
            <person name="Grigoriev I.V."/>
        </authorList>
    </citation>
    <scope>NUCLEOTIDE SEQUENCE</scope>
    <source>
        <strain evidence="2">AH 40177</strain>
    </source>
</reference>
<feature type="compositionally biased region" description="Low complexity" evidence="1">
    <location>
        <begin position="83"/>
        <end position="96"/>
    </location>
</feature>
<dbReference type="AlphaFoldDB" id="A0A9P5QAA5"/>
<evidence type="ECO:0000313" key="2">
    <source>
        <dbReference type="EMBL" id="KAF9077602.1"/>
    </source>
</evidence>
<gene>
    <name evidence="2" type="ORF">BDP27DRAFT_1311333</name>
</gene>
<protein>
    <recommendedName>
        <fullName evidence="4">Rho termination factor N-terminal domain-containing protein</fullName>
    </recommendedName>
</protein>
<feature type="compositionally biased region" description="Polar residues" evidence="1">
    <location>
        <begin position="52"/>
        <end position="63"/>
    </location>
</feature>
<evidence type="ECO:0000313" key="3">
    <source>
        <dbReference type="Proteomes" id="UP000772434"/>
    </source>
</evidence>
<evidence type="ECO:0000256" key="1">
    <source>
        <dbReference type="SAM" id="MobiDB-lite"/>
    </source>
</evidence>
<organism evidence="2 3">
    <name type="scientific">Rhodocollybia butyracea</name>
    <dbReference type="NCBI Taxonomy" id="206335"/>
    <lineage>
        <taxon>Eukaryota</taxon>
        <taxon>Fungi</taxon>
        <taxon>Dikarya</taxon>
        <taxon>Basidiomycota</taxon>
        <taxon>Agaricomycotina</taxon>
        <taxon>Agaricomycetes</taxon>
        <taxon>Agaricomycetidae</taxon>
        <taxon>Agaricales</taxon>
        <taxon>Marasmiineae</taxon>
        <taxon>Omphalotaceae</taxon>
        <taxon>Rhodocollybia</taxon>
    </lineage>
</organism>
<accession>A0A9P5QAA5</accession>
<evidence type="ECO:0008006" key="4">
    <source>
        <dbReference type="Google" id="ProtNLM"/>
    </source>
</evidence>
<name>A0A9P5QAA5_9AGAR</name>
<feature type="region of interest" description="Disordered" evidence="1">
    <location>
        <begin position="259"/>
        <end position="292"/>
    </location>
</feature>
<proteinExistence type="predicted"/>
<sequence>MASSSSNTEEALKQLNVAQLKAICKERQIVGYSKLPKPGIINKIISHSTGAQVAPTSARQNEPASDASVAPTQSFARSERHTSVSSPATSSSPLVPVTNLTQNEAHIVAPASTAGAERKRAFEADPMAMDVRHSSVTCSSCDKVVKFNMYDLHLWNRHKTRCKGPSSSHSSSSASVSTSPVIQDKPPPVVVPEVAVTNTTPDTDRSLTAAQRERKKILENDPLASNVGRSSVTCDACGKVIKYNMFDLYHWNRHKTRCKPTDPNVAHSLPISTVASSSKKPKPKPAPKPTSAVRPIIPQTLTAPVLRRVSLKVNPPAEVASSISTPLPDVKRPEASTSATRSTVEIPLTEAQAQRKKTLDEDPFAKNVQRSSVTCSACNKVVKFSMFDLFLWNRHKGRCKEGASISATPMIDTGKRFTPLIVNKNPAPSVDALSSSSSSTPKPLMLKIPAQSSSLAASTARASAVKARDRMKAASEADTSSTFKASTSKLAVPRLKALKESNTTLARKVSSVPDITLEVNSPTSFSLHHLDFPAPAPLTLERITMPPGIAHRKQVASFAIILSQNCLLVSRMFRYAIYLSASTRLARNFAGYRLNRILYRLPANTIDMWPYLLQREGEKKYRKRVFEESFLGRAFKGKTAIAPQLWTSPDNDKQITIAIRFLLTRLFFTISVGGGQNGNGWSDGMIVDTREIIKGEIWCIDVAQAPSSPSTITESFYVLESTCEVVGQAPLPSQPEGSTPEQMRADWSAYIDERMSVSDMARKLDPARSMSAIPATSLMNQLSWTNHEEYMQGISRVWLKRIEIQQGVGGAKRIVAERYILASVVENSVSGRYMTSSEMADDFSGISSTESSSHKKPAKLNLFLPEHHHIESVHFTTAQGLPLHPALAVIQTPHREYYVLRDNGMQIGCEEDGVAEVWREVIGCADNGVRA</sequence>
<keyword evidence="3" id="KW-1185">Reference proteome</keyword>
<feature type="region of interest" description="Disordered" evidence="1">
    <location>
        <begin position="52"/>
        <end position="96"/>
    </location>
</feature>
<dbReference type="OrthoDB" id="2368680at2759"/>
<comment type="caution">
    <text evidence="2">The sequence shown here is derived from an EMBL/GenBank/DDBJ whole genome shotgun (WGS) entry which is preliminary data.</text>
</comment>
<feature type="compositionally biased region" description="Low complexity" evidence="1">
    <location>
        <begin position="166"/>
        <end position="179"/>
    </location>
</feature>
<dbReference type="Proteomes" id="UP000772434">
    <property type="component" value="Unassembled WGS sequence"/>
</dbReference>